<evidence type="ECO:0000313" key="2">
    <source>
        <dbReference type="Proteomes" id="UP000304953"/>
    </source>
</evidence>
<keyword evidence="2" id="KW-1185">Reference proteome</keyword>
<proteinExistence type="predicted"/>
<dbReference type="Proteomes" id="UP000304953">
    <property type="component" value="Unassembled WGS sequence"/>
</dbReference>
<comment type="caution">
    <text evidence="1">The sequence shown here is derived from an EMBL/GenBank/DDBJ whole genome shotgun (WGS) entry which is preliminary data.</text>
</comment>
<name>A0AC61RV77_9FIRM</name>
<sequence>MEETIYSIKINGEEKKYLKGTPYQEIAAEYQPQYEDVIVLVLFNNRLRELRRRVKGEGELVFVTVRDKAGRKAYRRSVTFLMQRAVHNLAKDDGKQVTVKVAHSISQGYYCKLNGDTPNPEYLSRLKAEMMRMAEENIPIQKKSISTDDAVELFRNSGMHDKERLFSYRRSSKVNIYSIGHYTDYFYGYMAPSTGYLKYFELEPYEDGFVVMFPDKNTRVPAEFTPSHKLFHVLRESAEWGETMQIGTIGALNDAVAQGRIRDVILVAEALMERKIGTLAEQIASQPDKKFVMIAGPSSSGKTTFSHRLSIQMMAQGLKPHPIALDDYYVNRVDTPKDENGNYNFECLEALDIELFNHDMSALLKGERVELPTYNFRTGKREYKGIVKQLGKNDILVLEGIHGLNGKLSYSLPESSKLKIYISALTQLSIDEHNNLPTTDGRMIRRMVRDARNRNISAKETIAMWDSVRRGEEQYIFPFQDEADVMFNSALIYELAVLKQYAEPLLFQIDKNCPEYTEAKRLLKFLDYFLPVPSEDIEKNSILREFIGGSCFNV</sequence>
<dbReference type="EMBL" id="SRYA01000023">
    <property type="protein sequence ID" value="TGY95857.1"/>
    <property type="molecule type" value="Genomic_DNA"/>
</dbReference>
<protein>
    <submittedName>
        <fullName evidence="1">Nucleoside kinase</fullName>
    </submittedName>
</protein>
<accession>A0AC61RV77</accession>
<evidence type="ECO:0000313" key="1">
    <source>
        <dbReference type="EMBL" id="TGY95857.1"/>
    </source>
</evidence>
<keyword evidence="1" id="KW-0418">Kinase</keyword>
<gene>
    <name evidence="1" type="ORF">E5329_12810</name>
</gene>
<organism evidence="1 2">
    <name type="scientific">Petralouisia muris</name>
    <dbReference type="NCBI Taxonomy" id="3032872"/>
    <lineage>
        <taxon>Bacteria</taxon>
        <taxon>Bacillati</taxon>
        <taxon>Bacillota</taxon>
        <taxon>Clostridia</taxon>
        <taxon>Lachnospirales</taxon>
        <taxon>Lachnospiraceae</taxon>
        <taxon>Petralouisia</taxon>
    </lineage>
</organism>
<keyword evidence="1" id="KW-0808">Transferase</keyword>
<reference evidence="1" key="1">
    <citation type="submission" date="2019-04" db="EMBL/GenBank/DDBJ databases">
        <title>Microbes associate with the intestines of laboratory mice.</title>
        <authorList>
            <person name="Navarre W."/>
            <person name="Wong E."/>
            <person name="Huang K."/>
            <person name="Tropini C."/>
            <person name="Ng K."/>
            <person name="Yu B."/>
        </authorList>
    </citation>
    <scope>NUCLEOTIDE SEQUENCE</scope>
    <source>
        <strain evidence="1">NM01_1-7b</strain>
    </source>
</reference>